<feature type="compositionally biased region" description="Basic residues" evidence="2">
    <location>
        <begin position="10"/>
        <end position="19"/>
    </location>
</feature>
<evidence type="ECO:0000313" key="4">
    <source>
        <dbReference type="EMBL" id="CAE4640734.1"/>
    </source>
</evidence>
<feature type="region of interest" description="Disordered" evidence="2">
    <location>
        <begin position="1"/>
        <end position="30"/>
    </location>
</feature>
<proteinExistence type="predicted"/>
<dbReference type="GO" id="GO:0016787">
    <property type="term" value="F:hydrolase activity"/>
    <property type="evidence" value="ECO:0007669"/>
    <property type="project" value="UniProtKB-KW"/>
</dbReference>
<evidence type="ECO:0000259" key="3">
    <source>
        <dbReference type="Pfam" id="PF07910"/>
    </source>
</evidence>
<feature type="domain" description="UFSP1/2/DUB catalytic" evidence="3">
    <location>
        <begin position="186"/>
        <end position="449"/>
    </location>
</feature>
<feature type="compositionally biased region" description="Polar residues" evidence="2">
    <location>
        <begin position="89"/>
        <end position="120"/>
    </location>
</feature>
<gene>
    <name evidence="4" type="ORF">DBRI00130_LOCUS32602</name>
</gene>
<dbReference type="EMBL" id="HBNS01041892">
    <property type="protein sequence ID" value="CAE4640734.1"/>
    <property type="molecule type" value="Transcribed_RNA"/>
</dbReference>
<evidence type="ECO:0000256" key="1">
    <source>
        <dbReference type="ARBA" id="ARBA00022801"/>
    </source>
</evidence>
<name>A0A7S4SBV0_9STRA</name>
<accession>A0A7S4SBV0</accession>
<reference evidence="4" key="1">
    <citation type="submission" date="2021-01" db="EMBL/GenBank/DDBJ databases">
        <authorList>
            <person name="Corre E."/>
            <person name="Pelletier E."/>
            <person name="Niang G."/>
            <person name="Scheremetjew M."/>
            <person name="Finn R."/>
            <person name="Kale V."/>
            <person name="Holt S."/>
            <person name="Cochrane G."/>
            <person name="Meng A."/>
            <person name="Brown T."/>
            <person name="Cohen L."/>
        </authorList>
    </citation>
    <scope>NUCLEOTIDE SEQUENCE</scope>
    <source>
        <strain evidence="4">GSO104</strain>
    </source>
</reference>
<dbReference type="Pfam" id="PF07910">
    <property type="entry name" value="Peptidase_C78"/>
    <property type="match status" value="1"/>
</dbReference>
<feature type="compositionally biased region" description="Polar residues" evidence="2">
    <location>
        <begin position="20"/>
        <end position="30"/>
    </location>
</feature>
<dbReference type="InterPro" id="IPR012462">
    <property type="entry name" value="UFSP1/2_DUB_cat"/>
</dbReference>
<organism evidence="4">
    <name type="scientific">Ditylum brightwellii</name>
    <dbReference type="NCBI Taxonomy" id="49249"/>
    <lineage>
        <taxon>Eukaryota</taxon>
        <taxon>Sar</taxon>
        <taxon>Stramenopiles</taxon>
        <taxon>Ochrophyta</taxon>
        <taxon>Bacillariophyta</taxon>
        <taxon>Mediophyceae</taxon>
        <taxon>Lithodesmiophycidae</taxon>
        <taxon>Lithodesmiales</taxon>
        <taxon>Lithodesmiaceae</taxon>
        <taxon>Ditylum</taxon>
    </lineage>
</organism>
<protein>
    <recommendedName>
        <fullName evidence="3">UFSP1/2/DUB catalytic domain-containing protein</fullName>
    </recommendedName>
</protein>
<feature type="region of interest" description="Disordered" evidence="2">
    <location>
        <begin position="89"/>
        <end position="127"/>
    </location>
</feature>
<sequence>MSSFEEHLDKKRRKKRKIPNHSSSSVTQNDLLLETHISEDDHSEGTVLTGVKNFTDHNIHLFDGRGGGQVIKSQDFNLSCLHRSEQNGISHVDSSGNASKAQEESFLSNTNNPKFSSTCNAKDEKERHSELDDDAILTSGILPLVDELFVPNVATCSNFNMARSSAAAGDKQSSPSVRTFSKESITSSSRIIHYKQNDKWSCGFRNMQMILSALLPILQDCHPYFQKSEAVLSKPEANLPVNHHHHPSNKRRVPSLSQIQAFLEQSWADGFDPRGAKHYKNIIRGLKSQIGAVEVSSTLSYLQIDSVVAQFIHCHESRSLLGKFVWSYFTRKVGRDACFFCSCSKSSHDACHNDDDSESSFLMWSSVAQATELLRIAEVSHGNNNIEEDCYYCQCPLLPLYLQWEGHSVTIVGIKNATSPPGSSSDDSNATPQFSLLVFDPLKEGSILKEKISSTLSQRQLLCREENEKNSSSGCSMDSKIMMEKDEASIAAMYLPVSKLINEDCQIVMCSARPLSISERRKCRGRANAVTAASRAVGTVLQD</sequence>
<evidence type="ECO:0000256" key="2">
    <source>
        <dbReference type="SAM" id="MobiDB-lite"/>
    </source>
</evidence>
<keyword evidence="1" id="KW-0378">Hydrolase</keyword>
<dbReference type="AlphaFoldDB" id="A0A7S4SBV0"/>
<dbReference type="Gene3D" id="3.90.70.130">
    <property type="match status" value="1"/>
</dbReference>